<evidence type="ECO:0000313" key="2">
    <source>
        <dbReference type="EMBL" id="SDK20774.1"/>
    </source>
</evidence>
<accession>A0A1G9A1N8</accession>
<name>A0A1G9A1N8_9EURY</name>
<dbReference type="InterPro" id="IPR006016">
    <property type="entry name" value="UspA"/>
</dbReference>
<feature type="domain" description="UspA" evidence="1">
    <location>
        <begin position="1"/>
        <end position="139"/>
    </location>
</feature>
<keyword evidence="3" id="KW-1185">Reference proteome</keyword>
<evidence type="ECO:0000259" key="1">
    <source>
        <dbReference type="Pfam" id="PF00582"/>
    </source>
</evidence>
<dbReference type="SUPFAM" id="SSF52402">
    <property type="entry name" value="Adenine nucleotide alpha hydrolases-like"/>
    <property type="match status" value="1"/>
</dbReference>
<dbReference type="CDD" id="cd00293">
    <property type="entry name" value="USP-like"/>
    <property type="match status" value="1"/>
</dbReference>
<dbReference type="AlphaFoldDB" id="A0A1G9A1N8"/>
<gene>
    <name evidence="2" type="ORF">SAMN04515672_2528</name>
</gene>
<proteinExistence type="predicted"/>
<dbReference type="Proteomes" id="UP000198882">
    <property type="component" value="Unassembled WGS sequence"/>
</dbReference>
<dbReference type="OrthoDB" id="271213at2157"/>
<dbReference type="Gene3D" id="3.40.50.620">
    <property type="entry name" value="HUPs"/>
    <property type="match status" value="1"/>
</dbReference>
<dbReference type="STRING" id="1095776.SAMN04515672_2528"/>
<dbReference type="EMBL" id="FNFE01000003">
    <property type="protein sequence ID" value="SDK20774.1"/>
    <property type="molecule type" value="Genomic_DNA"/>
</dbReference>
<sequence length="139" mass="14909">MSTHVLVPYDDSEFAHAALEYALNEYSAGAITVLYLIEPADGYGGTNTAVVTDDELENTTSGGDDDSVLVRARKRAIEQDRELSTAKATGDPPQAVHEYAAEHDIDHIIVGDRNGASQLFERPLADDVVRGSPVPVTVV</sequence>
<dbReference type="InterPro" id="IPR014729">
    <property type="entry name" value="Rossmann-like_a/b/a_fold"/>
</dbReference>
<dbReference type="RefSeq" id="WP_090306790.1">
    <property type="nucleotide sequence ID" value="NZ_FNFE01000003.1"/>
</dbReference>
<dbReference type="Pfam" id="PF00582">
    <property type="entry name" value="Usp"/>
    <property type="match status" value="1"/>
</dbReference>
<organism evidence="2 3">
    <name type="scientific">Natronorubrum texcoconense</name>
    <dbReference type="NCBI Taxonomy" id="1095776"/>
    <lineage>
        <taxon>Archaea</taxon>
        <taxon>Methanobacteriati</taxon>
        <taxon>Methanobacteriota</taxon>
        <taxon>Stenosarchaea group</taxon>
        <taxon>Halobacteria</taxon>
        <taxon>Halobacteriales</taxon>
        <taxon>Natrialbaceae</taxon>
        <taxon>Natronorubrum</taxon>
    </lineage>
</organism>
<reference evidence="3" key="1">
    <citation type="submission" date="2016-10" db="EMBL/GenBank/DDBJ databases">
        <authorList>
            <person name="Varghese N."/>
            <person name="Submissions S."/>
        </authorList>
    </citation>
    <scope>NUCLEOTIDE SEQUENCE [LARGE SCALE GENOMIC DNA]</scope>
    <source>
        <strain evidence="3">B4,CECT 8067,JCM 17497</strain>
    </source>
</reference>
<evidence type="ECO:0000313" key="3">
    <source>
        <dbReference type="Proteomes" id="UP000198882"/>
    </source>
</evidence>
<protein>
    <submittedName>
        <fullName evidence="2">Nucleotide-binding universal stress protein, UspA family</fullName>
    </submittedName>
</protein>